<proteinExistence type="predicted"/>
<dbReference type="EMBL" id="MT143656">
    <property type="protein sequence ID" value="QJA99545.1"/>
    <property type="molecule type" value="Genomic_DNA"/>
</dbReference>
<protein>
    <submittedName>
        <fullName evidence="1">Uncharacterized protein</fullName>
    </submittedName>
</protein>
<dbReference type="AlphaFoldDB" id="A0A6M3M339"/>
<organism evidence="1">
    <name type="scientific">viral metagenome</name>
    <dbReference type="NCBI Taxonomy" id="1070528"/>
    <lineage>
        <taxon>unclassified sequences</taxon>
        <taxon>metagenomes</taxon>
        <taxon>organismal metagenomes</taxon>
    </lineage>
</organism>
<name>A0A6M3M339_9ZZZZ</name>
<evidence type="ECO:0000313" key="2">
    <source>
        <dbReference type="EMBL" id="QJB03480.1"/>
    </source>
</evidence>
<sequence>MILEVDEHKIDKKRNKKTGANIEIHSIVLAGNTDDVGIRMTLKSESLDDIKKLVPTERGKTVNFKI</sequence>
<reference evidence="1" key="1">
    <citation type="submission" date="2020-03" db="EMBL/GenBank/DDBJ databases">
        <title>The deep terrestrial virosphere.</title>
        <authorList>
            <person name="Holmfeldt K."/>
            <person name="Nilsson E."/>
            <person name="Simone D."/>
            <person name="Lopez-Fernandez M."/>
            <person name="Wu X."/>
            <person name="de Brujin I."/>
            <person name="Lundin D."/>
            <person name="Andersson A."/>
            <person name="Bertilsson S."/>
            <person name="Dopson M."/>
        </authorList>
    </citation>
    <scope>NUCLEOTIDE SEQUENCE</scope>
    <source>
        <strain evidence="1">MM171A00971</strain>
        <strain evidence="2">MM171B00686</strain>
    </source>
</reference>
<gene>
    <name evidence="1" type="ORF">MM171A00971_0003</name>
    <name evidence="2" type="ORF">MM171B00686_0005</name>
</gene>
<evidence type="ECO:0000313" key="1">
    <source>
        <dbReference type="EMBL" id="QJA99545.1"/>
    </source>
</evidence>
<accession>A0A6M3M339</accession>
<dbReference type="EMBL" id="MT143848">
    <property type="protein sequence ID" value="QJB03480.1"/>
    <property type="molecule type" value="Genomic_DNA"/>
</dbReference>